<keyword evidence="2" id="KW-1185">Reference proteome</keyword>
<proteinExistence type="predicted"/>
<sequence>MLSLEYKRGVSLDYLAGPNAQRALVAYLHGGGFVHGSRKDRLAAKLGPLFAERDIAFASIDYHLRGRPLKAFPVEQRKPILDAAGRSQAFYPEVRPQLLGPLLYRGVLDLTAALDFLRHDGRGPSLSGLPLALIGMSAGGLIALGSCYGLDGLDLPSPEPIVTFALAAVPPQPWRVLPGAPPSMLLASRDDEVFPRSALKRAGAHISAADSPMHFGELPGGRHNGPLRALLSDESGMDWANFVVSTICAEV</sequence>
<evidence type="ECO:0000313" key="2">
    <source>
        <dbReference type="Proteomes" id="UP000182944"/>
    </source>
</evidence>
<evidence type="ECO:0000313" key="1">
    <source>
        <dbReference type="EMBL" id="SDX42830.1"/>
    </source>
</evidence>
<dbReference type="AlphaFoldDB" id="A0A1H3BLK0"/>
<accession>A0A1H3BLK0</accession>
<gene>
    <name evidence="1" type="ORF">SAMN05444276_10680</name>
</gene>
<dbReference type="RefSeq" id="WP_139306041.1">
    <property type="nucleotide sequence ID" value="NZ_FNNA01000006.1"/>
</dbReference>
<protein>
    <recommendedName>
        <fullName evidence="3">Alpha/beta hydrolase</fullName>
    </recommendedName>
</protein>
<dbReference type="SUPFAM" id="SSF53474">
    <property type="entry name" value="alpha/beta-Hydrolases"/>
    <property type="match status" value="1"/>
</dbReference>
<dbReference type="EMBL" id="FNNA01000006">
    <property type="protein sequence ID" value="SDX42830.1"/>
    <property type="molecule type" value="Genomic_DNA"/>
</dbReference>
<dbReference type="OrthoDB" id="7821637at2"/>
<evidence type="ECO:0008006" key="3">
    <source>
        <dbReference type="Google" id="ProtNLM"/>
    </source>
</evidence>
<reference evidence="2" key="1">
    <citation type="submission" date="2016-10" db="EMBL/GenBank/DDBJ databases">
        <authorList>
            <person name="Varghese N."/>
            <person name="Submissions S."/>
        </authorList>
    </citation>
    <scope>NUCLEOTIDE SEQUENCE [LARGE SCALE GENOMIC DNA]</scope>
    <source>
        <strain evidence="2">DSM 29303</strain>
    </source>
</reference>
<dbReference type="InterPro" id="IPR029058">
    <property type="entry name" value="AB_hydrolase_fold"/>
</dbReference>
<dbReference type="Proteomes" id="UP000182944">
    <property type="component" value="Unassembled WGS sequence"/>
</dbReference>
<name>A0A1H3BLK0_9RHOB</name>
<organism evidence="1 2">
    <name type="scientific">Paracoccus sanguinis</name>
    <dbReference type="NCBI Taxonomy" id="1545044"/>
    <lineage>
        <taxon>Bacteria</taxon>
        <taxon>Pseudomonadati</taxon>
        <taxon>Pseudomonadota</taxon>
        <taxon>Alphaproteobacteria</taxon>
        <taxon>Rhodobacterales</taxon>
        <taxon>Paracoccaceae</taxon>
        <taxon>Paracoccus</taxon>
    </lineage>
</organism>
<dbReference type="STRING" id="1545044.SAMN05444276_10680"/>
<dbReference type="Gene3D" id="3.40.50.1820">
    <property type="entry name" value="alpha/beta hydrolase"/>
    <property type="match status" value="1"/>
</dbReference>